<accession>A0ABQ8SIZ9</accession>
<protein>
    <submittedName>
        <fullName evidence="2">Uncharacterized protein</fullName>
    </submittedName>
</protein>
<evidence type="ECO:0000256" key="1">
    <source>
        <dbReference type="SAM" id="MobiDB-lite"/>
    </source>
</evidence>
<sequence>MEIVLESVLHPNGQEPEIAEQEADLQQLHCTCTSVWGAILVTHQETGIKVRKMPKKNGKENTRNKPEGQNQKQRVRRRNGVEDVVTIANRMKWRWGGHVVRMQPTRWAHTATLWDPRIGWRNLKYVINYQRFYECHTMASTNDVKRRAIIKYATFINCSGSWVVLGTCPPQASPPQPGVSSDGTLQSASSPQTCTAILIAFEMECSATKRKCRKYLATVFSLRRPPEEKETEKWTKPITTYYDELQIFKSRQPLSVVGSDEGLYRMSAILNCAV</sequence>
<comment type="caution">
    <text evidence="2">The sequence shown here is derived from an EMBL/GenBank/DDBJ whole genome shotgun (WGS) entry which is preliminary data.</text>
</comment>
<dbReference type="EMBL" id="JAJSOF020000027">
    <property type="protein sequence ID" value="KAJ4434082.1"/>
    <property type="molecule type" value="Genomic_DNA"/>
</dbReference>
<feature type="compositionally biased region" description="Basic and acidic residues" evidence="1">
    <location>
        <begin position="57"/>
        <end position="66"/>
    </location>
</feature>
<gene>
    <name evidence="2" type="ORF">ANN_16402</name>
</gene>
<proteinExistence type="predicted"/>
<reference evidence="2 3" key="1">
    <citation type="journal article" date="2022" name="Allergy">
        <title>Genome assembly and annotation of Periplaneta americana reveal a comprehensive cockroach allergen profile.</title>
        <authorList>
            <person name="Wang L."/>
            <person name="Xiong Q."/>
            <person name="Saelim N."/>
            <person name="Wang L."/>
            <person name="Nong W."/>
            <person name="Wan A.T."/>
            <person name="Shi M."/>
            <person name="Liu X."/>
            <person name="Cao Q."/>
            <person name="Hui J.H.L."/>
            <person name="Sookrung N."/>
            <person name="Leung T.F."/>
            <person name="Tungtrongchitr A."/>
            <person name="Tsui S.K.W."/>
        </authorList>
    </citation>
    <scope>NUCLEOTIDE SEQUENCE [LARGE SCALE GENOMIC DNA]</scope>
    <source>
        <strain evidence="2">PWHHKU_190912</strain>
    </source>
</reference>
<name>A0ABQ8SIZ9_PERAM</name>
<evidence type="ECO:0000313" key="2">
    <source>
        <dbReference type="EMBL" id="KAJ4434082.1"/>
    </source>
</evidence>
<feature type="region of interest" description="Disordered" evidence="1">
    <location>
        <begin position="47"/>
        <end position="79"/>
    </location>
</feature>
<organism evidence="2 3">
    <name type="scientific">Periplaneta americana</name>
    <name type="common">American cockroach</name>
    <name type="synonym">Blatta americana</name>
    <dbReference type="NCBI Taxonomy" id="6978"/>
    <lineage>
        <taxon>Eukaryota</taxon>
        <taxon>Metazoa</taxon>
        <taxon>Ecdysozoa</taxon>
        <taxon>Arthropoda</taxon>
        <taxon>Hexapoda</taxon>
        <taxon>Insecta</taxon>
        <taxon>Pterygota</taxon>
        <taxon>Neoptera</taxon>
        <taxon>Polyneoptera</taxon>
        <taxon>Dictyoptera</taxon>
        <taxon>Blattodea</taxon>
        <taxon>Blattoidea</taxon>
        <taxon>Blattidae</taxon>
        <taxon>Blattinae</taxon>
        <taxon>Periplaneta</taxon>
    </lineage>
</organism>
<evidence type="ECO:0000313" key="3">
    <source>
        <dbReference type="Proteomes" id="UP001148838"/>
    </source>
</evidence>
<keyword evidence="3" id="KW-1185">Reference proteome</keyword>
<dbReference type="Proteomes" id="UP001148838">
    <property type="component" value="Unassembled WGS sequence"/>
</dbReference>